<sequence>MLDRVRLSDGVFGEIVARDGVNTPRTVRYNVRLDGGGYRHVRLDEIAAVL</sequence>
<dbReference type="RefSeq" id="WP_207277046.1">
    <property type="nucleotide sequence ID" value="NZ_JAFMPK010000048.1"/>
</dbReference>
<evidence type="ECO:0000313" key="2">
    <source>
        <dbReference type="Proteomes" id="UP000664617"/>
    </source>
</evidence>
<keyword evidence="2" id="KW-1185">Reference proteome</keyword>
<accession>A0ABS3IDP7</accession>
<reference evidence="2" key="2">
    <citation type="submission" date="2023-07" db="EMBL/GenBank/DDBJ databases">
        <title>Myceligenerans salitolerans sp. nov., a halotolerant actinomycete isolated from a salt lake in Xinjiang, China.</title>
        <authorList>
            <person name="Guan T."/>
        </authorList>
    </citation>
    <scope>NUCLEOTIDE SEQUENCE [LARGE SCALE GENOMIC DNA]</scope>
    <source>
        <strain evidence="2">XHU 5031</strain>
    </source>
</reference>
<dbReference type="Proteomes" id="UP000664617">
    <property type="component" value="Unassembled WGS sequence"/>
</dbReference>
<organism evidence="1 2">
    <name type="scientific">Myceligenerans salitolerans</name>
    <dbReference type="NCBI Taxonomy" id="1230528"/>
    <lineage>
        <taxon>Bacteria</taxon>
        <taxon>Bacillati</taxon>
        <taxon>Actinomycetota</taxon>
        <taxon>Actinomycetes</taxon>
        <taxon>Micrococcales</taxon>
        <taxon>Promicromonosporaceae</taxon>
        <taxon>Myceligenerans</taxon>
    </lineage>
</organism>
<proteinExistence type="predicted"/>
<comment type="caution">
    <text evidence="1">The sequence shown here is derived from an EMBL/GenBank/DDBJ whole genome shotgun (WGS) entry which is preliminary data.</text>
</comment>
<reference evidence="1 2" key="1">
    <citation type="submission" date="2021-03" db="EMBL/GenBank/DDBJ databases">
        <authorList>
            <person name="Xin L."/>
        </authorList>
    </citation>
    <scope>NUCLEOTIDE SEQUENCE [LARGE SCALE GENOMIC DNA]</scope>
    <source>
        <strain evidence="1 2">XHU 5031</strain>
    </source>
</reference>
<gene>
    <name evidence="1" type="ORF">J0911_18955</name>
</gene>
<protein>
    <submittedName>
        <fullName evidence="1">Uncharacterized protein</fullName>
    </submittedName>
</protein>
<dbReference type="EMBL" id="JAFMPK010000048">
    <property type="protein sequence ID" value="MBO0611103.1"/>
    <property type="molecule type" value="Genomic_DNA"/>
</dbReference>
<evidence type="ECO:0000313" key="1">
    <source>
        <dbReference type="EMBL" id="MBO0611103.1"/>
    </source>
</evidence>
<name>A0ABS3IDP7_9MICO</name>